<dbReference type="InterPro" id="IPR010998">
    <property type="entry name" value="Integrase_recombinase_N"/>
</dbReference>
<evidence type="ECO:0000256" key="4">
    <source>
        <dbReference type="ARBA" id="ARBA00023172"/>
    </source>
</evidence>
<evidence type="ECO:0000313" key="6">
    <source>
        <dbReference type="EMBL" id="SEM34880.1"/>
    </source>
</evidence>
<dbReference type="InterPro" id="IPR002104">
    <property type="entry name" value="Integrase_catalytic"/>
</dbReference>
<dbReference type="Pfam" id="PF00589">
    <property type="entry name" value="Phage_integrase"/>
    <property type="match status" value="1"/>
</dbReference>
<protein>
    <submittedName>
        <fullName evidence="6">Integrase</fullName>
    </submittedName>
</protein>
<dbReference type="PANTHER" id="PTHR30629">
    <property type="entry name" value="PROPHAGE INTEGRASE"/>
    <property type="match status" value="1"/>
</dbReference>
<evidence type="ECO:0000313" key="7">
    <source>
        <dbReference type="Proteomes" id="UP000198883"/>
    </source>
</evidence>
<dbReference type="SUPFAM" id="SSF56349">
    <property type="entry name" value="DNA breaking-rejoining enzymes"/>
    <property type="match status" value="1"/>
</dbReference>
<dbReference type="PROSITE" id="PS51898">
    <property type="entry name" value="TYR_RECOMBINASE"/>
    <property type="match status" value="1"/>
</dbReference>
<dbReference type="InterPro" id="IPR011010">
    <property type="entry name" value="DNA_brk_join_enz"/>
</dbReference>
<reference evidence="7" key="1">
    <citation type="submission" date="2016-10" db="EMBL/GenBank/DDBJ databases">
        <authorList>
            <person name="Varghese N."/>
            <person name="Submissions S."/>
        </authorList>
    </citation>
    <scope>NUCLEOTIDE SEQUENCE [LARGE SCALE GENOMIC DNA]</scope>
    <source>
        <strain evidence="7">DSM 24204</strain>
    </source>
</reference>
<dbReference type="GO" id="GO:0006310">
    <property type="term" value="P:DNA recombination"/>
    <property type="evidence" value="ECO:0007669"/>
    <property type="project" value="UniProtKB-KW"/>
</dbReference>
<dbReference type="OrthoDB" id="9795573at2"/>
<dbReference type="InterPro" id="IPR025166">
    <property type="entry name" value="Integrase_DNA_bind_dom"/>
</dbReference>
<keyword evidence="2" id="KW-0229">DNA integration</keyword>
<dbReference type="InterPro" id="IPR053876">
    <property type="entry name" value="Phage_int_M"/>
</dbReference>
<feature type="domain" description="Tyr recombinase" evidence="5">
    <location>
        <begin position="209"/>
        <end position="388"/>
    </location>
</feature>
<dbReference type="InterPro" id="IPR050808">
    <property type="entry name" value="Phage_Integrase"/>
</dbReference>
<evidence type="ECO:0000256" key="2">
    <source>
        <dbReference type="ARBA" id="ARBA00022908"/>
    </source>
</evidence>
<organism evidence="6 7">
    <name type="scientific">Phocoenobacter skyensis</name>
    <dbReference type="NCBI Taxonomy" id="97481"/>
    <lineage>
        <taxon>Bacteria</taxon>
        <taxon>Pseudomonadati</taxon>
        <taxon>Pseudomonadota</taxon>
        <taxon>Gammaproteobacteria</taxon>
        <taxon>Pasteurellales</taxon>
        <taxon>Pasteurellaceae</taxon>
        <taxon>Phocoenobacter</taxon>
    </lineage>
</organism>
<proteinExistence type="inferred from homology"/>
<comment type="similarity">
    <text evidence="1">Belongs to the 'phage' integrase family.</text>
</comment>
<dbReference type="RefSeq" id="WP_090921927.1">
    <property type="nucleotide sequence ID" value="NZ_CP016180.1"/>
</dbReference>
<dbReference type="Pfam" id="PF22022">
    <property type="entry name" value="Phage_int_M"/>
    <property type="match status" value="1"/>
</dbReference>
<dbReference type="AlphaFoldDB" id="A0A1H7XM76"/>
<dbReference type="Gene3D" id="1.10.150.130">
    <property type="match status" value="1"/>
</dbReference>
<gene>
    <name evidence="6" type="ORF">SAMN05444853_11339</name>
</gene>
<sequence length="402" mass="46279">MAKIVRPLTNTEVDKAKAKEKDYRLTDGKGLYLLVKSNKSKLWRFNYYRPFAKTRNDLSLGRYPDVSLAQARELRQEYLSLLAQNIDPQVHRQKIERETLEKQDNTFFKIACKWKVKKQTEVAQSTLIKNWQRLENHIFPKMGHFPVSEITPQLVIKTIEPLNKQGKTDTVKKLSRLVNEVIDFAVNSGILEFNKCTKVGSTFMRKSVINNPSIRPEDLPEFLNALRNSNISLVTKKLIQWQLLTMVRPKEAANAEWVEIDFENKLWNIPSQKMKGGKKAHTVPLSTQALAILEVMKELTGNSKYIFASFRNPTKPLNPQTANRSIGLIGYSGKLTSHGLRSIASTYLNEQFLEQYDVIEACLSHGIKNAVRKAYNRSNYLEQRKNLMQKWGDYVENCSKGL</sequence>
<dbReference type="Gene3D" id="3.30.160.390">
    <property type="entry name" value="Integrase, DNA-binding domain"/>
    <property type="match status" value="1"/>
</dbReference>
<accession>A0A1H7XM76</accession>
<evidence type="ECO:0000256" key="1">
    <source>
        <dbReference type="ARBA" id="ARBA00008857"/>
    </source>
</evidence>
<name>A0A1H7XM76_9PAST</name>
<dbReference type="GO" id="GO:0015074">
    <property type="term" value="P:DNA integration"/>
    <property type="evidence" value="ECO:0007669"/>
    <property type="project" value="UniProtKB-KW"/>
</dbReference>
<evidence type="ECO:0000259" key="5">
    <source>
        <dbReference type="PROSITE" id="PS51898"/>
    </source>
</evidence>
<dbReference type="GO" id="GO:0003677">
    <property type="term" value="F:DNA binding"/>
    <property type="evidence" value="ECO:0007669"/>
    <property type="project" value="UniProtKB-KW"/>
</dbReference>
<dbReference type="Gene3D" id="1.10.443.10">
    <property type="entry name" value="Intergrase catalytic core"/>
    <property type="match status" value="1"/>
</dbReference>
<dbReference type="Proteomes" id="UP000198883">
    <property type="component" value="Unassembled WGS sequence"/>
</dbReference>
<dbReference type="PANTHER" id="PTHR30629:SF6">
    <property type="entry name" value="PROPHAGE INTEGRASE INTA-RELATED"/>
    <property type="match status" value="1"/>
</dbReference>
<dbReference type="CDD" id="cd00801">
    <property type="entry name" value="INT_P4_C"/>
    <property type="match status" value="1"/>
</dbReference>
<keyword evidence="4" id="KW-0233">DNA recombination</keyword>
<dbReference type="GeneID" id="83544552"/>
<keyword evidence="3" id="KW-0238">DNA-binding</keyword>
<evidence type="ECO:0000256" key="3">
    <source>
        <dbReference type="ARBA" id="ARBA00023125"/>
    </source>
</evidence>
<dbReference type="InterPro" id="IPR038488">
    <property type="entry name" value="Integrase_DNA-bd_sf"/>
</dbReference>
<dbReference type="EMBL" id="FOBN01000013">
    <property type="protein sequence ID" value="SEM34880.1"/>
    <property type="molecule type" value="Genomic_DNA"/>
</dbReference>
<dbReference type="Pfam" id="PF13356">
    <property type="entry name" value="Arm-DNA-bind_3"/>
    <property type="match status" value="1"/>
</dbReference>
<dbReference type="InterPro" id="IPR013762">
    <property type="entry name" value="Integrase-like_cat_sf"/>
</dbReference>